<evidence type="ECO:0000256" key="1">
    <source>
        <dbReference type="SAM" id="Phobius"/>
    </source>
</evidence>
<keyword evidence="1" id="KW-0812">Transmembrane</keyword>
<dbReference type="Proteomes" id="UP000022611">
    <property type="component" value="Unassembled WGS sequence"/>
</dbReference>
<dbReference type="RefSeq" id="WP_011117467.1">
    <property type="nucleotide sequence ID" value="NZ_AFOY02000029.1"/>
</dbReference>
<comment type="caution">
    <text evidence="2">The sequence shown here is derived from an EMBL/GenBank/DDBJ whole genome shotgun (WGS) entry which is preliminary data.</text>
</comment>
<gene>
    <name evidence="2" type="ORF">HK44_029250</name>
</gene>
<dbReference type="AlphaFoldDB" id="A0A010RDN5"/>
<keyword evidence="2" id="KW-0614">Plasmid</keyword>
<feature type="transmembrane region" description="Helical" evidence="1">
    <location>
        <begin position="90"/>
        <end position="112"/>
    </location>
</feature>
<proteinExistence type="predicted"/>
<geneLocation type="plasmid" evidence="2">
    <name>pUTK21</name>
</geneLocation>
<dbReference type="EMBL" id="AFOY02000029">
    <property type="protein sequence ID" value="EXF91006.1"/>
    <property type="molecule type" value="Genomic_DNA"/>
</dbReference>
<reference evidence="2 3" key="1">
    <citation type="journal article" date="2011" name="J. Bacteriol.">
        <title>Draft genome sequence of the polycyclic aromatic hydrocarbon-degrading, genetically engineered bioluminescent bioreporter Pseudomonas fluorescens HK44.</title>
        <authorList>
            <person name="Chauhan A."/>
            <person name="Layton A.C."/>
            <person name="Williams D.E."/>
            <person name="Smartt A.E."/>
            <person name="Ripp S."/>
            <person name="Karpinets T.V."/>
            <person name="Brown S.D."/>
            <person name="Sayler G.S."/>
        </authorList>
    </citation>
    <scope>NUCLEOTIDE SEQUENCE [LARGE SCALE GENOMIC DNA]</scope>
    <source>
        <strain evidence="2 3">HK44</strain>
        <plasmid evidence="2">pUTK21</plasmid>
    </source>
</reference>
<organism evidence="2 3">
    <name type="scientific">Pseudomonas fluorescens HK44</name>
    <dbReference type="NCBI Taxonomy" id="1042209"/>
    <lineage>
        <taxon>Bacteria</taxon>
        <taxon>Pseudomonadati</taxon>
        <taxon>Pseudomonadota</taxon>
        <taxon>Gammaproteobacteria</taxon>
        <taxon>Pseudomonadales</taxon>
        <taxon>Pseudomonadaceae</taxon>
        <taxon>Pseudomonas</taxon>
    </lineage>
</organism>
<name>A0A010RDN5_PSEFL</name>
<keyword evidence="1" id="KW-0472">Membrane</keyword>
<keyword evidence="1" id="KW-1133">Transmembrane helix</keyword>
<protein>
    <submittedName>
        <fullName evidence="2">Uncharacterized protein</fullName>
    </submittedName>
</protein>
<feature type="transmembrane region" description="Helical" evidence="1">
    <location>
        <begin position="58"/>
        <end position="78"/>
    </location>
</feature>
<dbReference type="InterPro" id="IPR007039">
    <property type="entry name" value="TrbC/VirB2"/>
</dbReference>
<sequence length="153" mass="16824">MQSQTSKVGRTVEGLHKESWRTWLKAKASQTLQSVISQKTPSHKALMRNDRMAKATKLATLGSILSLALIPEFANAALDFSGLKSMAKDFVSFLIFDVGYYLGIAAIAFCGFQAKSGRMSWGQFGWAVFGIFLVFFAPNFVDTIKEGAQSSLR</sequence>
<dbReference type="HOGENOM" id="CLU_144165_0_0_6"/>
<dbReference type="Pfam" id="PF04956">
    <property type="entry name" value="TrbC"/>
    <property type="match status" value="1"/>
</dbReference>
<evidence type="ECO:0000313" key="2">
    <source>
        <dbReference type="EMBL" id="EXF91006.1"/>
    </source>
</evidence>
<dbReference type="OrthoDB" id="9131446at2"/>
<feature type="transmembrane region" description="Helical" evidence="1">
    <location>
        <begin position="124"/>
        <end position="141"/>
    </location>
</feature>
<accession>A0A010RDN5</accession>
<evidence type="ECO:0000313" key="3">
    <source>
        <dbReference type="Proteomes" id="UP000022611"/>
    </source>
</evidence>
<dbReference type="PATRIC" id="fig|1042209.11.peg.48"/>